<sequence>MRRRIMRLCAVKARLLVSAVFDTRAFHVGVLGHSPGSHIMQPYAWEQLINFKTHTHTHSVEADRSIGLKNVFQPGSNQCTLSVLKKDIANSVDPDETPHNAASHLGLRCLLQ</sequence>
<comment type="caution">
    <text evidence="2">The sequence shown here is derived from an EMBL/GenBank/DDBJ whole genome shotgun (WGS) entry which is preliminary data.</text>
</comment>
<feature type="signal peptide" evidence="1">
    <location>
        <begin position="1"/>
        <end position="25"/>
    </location>
</feature>
<proteinExistence type="predicted"/>
<dbReference type="Proteomes" id="UP000828390">
    <property type="component" value="Unassembled WGS sequence"/>
</dbReference>
<reference evidence="2" key="1">
    <citation type="journal article" date="2019" name="bioRxiv">
        <title>The Genome of the Zebra Mussel, Dreissena polymorpha: A Resource for Invasive Species Research.</title>
        <authorList>
            <person name="McCartney M.A."/>
            <person name="Auch B."/>
            <person name="Kono T."/>
            <person name="Mallez S."/>
            <person name="Zhang Y."/>
            <person name="Obille A."/>
            <person name="Becker A."/>
            <person name="Abrahante J.E."/>
            <person name="Garbe J."/>
            <person name="Badalamenti J.P."/>
            <person name="Herman A."/>
            <person name="Mangelson H."/>
            <person name="Liachko I."/>
            <person name="Sullivan S."/>
            <person name="Sone E.D."/>
            <person name="Koren S."/>
            <person name="Silverstein K.A.T."/>
            <person name="Beckman K.B."/>
            <person name="Gohl D.M."/>
        </authorList>
    </citation>
    <scope>NUCLEOTIDE SEQUENCE</scope>
    <source>
        <strain evidence="2">Duluth1</strain>
        <tissue evidence="2">Whole animal</tissue>
    </source>
</reference>
<keyword evidence="1" id="KW-0732">Signal</keyword>
<keyword evidence="3" id="KW-1185">Reference proteome</keyword>
<evidence type="ECO:0000256" key="1">
    <source>
        <dbReference type="SAM" id="SignalP"/>
    </source>
</evidence>
<feature type="chain" id="PRO_5038953948" description="Secreted protein" evidence="1">
    <location>
        <begin position="26"/>
        <end position="112"/>
    </location>
</feature>
<organism evidence="2 3">
    <name type="scientific">Dreissena polymorpha</name>
    <name type="common">Zebra mussel</name>
    <name type="synonym">Mytilus polymorpha</name>
    <dbReference type="NCBI Taxonomy" id="45954"/>
    <lineage>
        <taxon>Eukaryota</taxon>
        <taxon>Metazoa</taxon>
        <taxon>Spiralia</taxon>
        <taxon>Lophotrochozoa</taxon>
        <taxon>Mollusca</taxon>
        <taxon>Bivalvia</taxon>
        <taxon>Autobranchia</taxon>
        <taxon>Heteroconchia</taxon>
        <taxon>Euheterodonta</taxon>
        <taxon>Imparidentia</taxon>
        <taxon>Neoheterodontei</taxon>
        <taxon>Myida</taxon>
        <taxon>Dreissenoidea</taxon>
        <taxon>Dreissenidae</taxon>
        <taxon>Dreissena</taxon>
    </lineage>
</organism>
<evidence type="ECO:0000313" key="3">
    <source>
        <dbReference type="Proteomes" id="UP000828390"/>
    </source>
</evidence>
<reference evidence="2" key="2">
    <citation type="submission" date="2020-11" db="EMBL/GenBank/DDBJ databases">
        <authorList>
            <person name="McCartney M.A."/>
            <person name="Auch B."/>
            <person name="Kono T."/>
            <person name="Mallez S."/>
            <person name="Becker A."/>
            <person name="Gohl D.M."/>
            <person name="Silverstein K.A.T."/>
            <person name="Koren S."/>
            <person name="Bechman K.B."/>
            <person name="Herman A."/>
            <person name="Abrahante J.E."/>
            <person name="Garbe J."/>
        </authorList>
    </citation>
    <scope>NUCLEOTIDE SEQUENCE</scope>
    <source>
        <strain evidence="2">Duluth1</strain>
        <tissue evidence="2">Whole animal</tissue>
    </source>
</reference>
<dbReference type="AlphaFoldDB" id="A0A9D4CH21"/>
<evidence type="ECO:0000313" key="2">
    <source>
        <dbReference type="EMBL" id="KAH3724372.1"/>
    </source>
</evidence>
<accession>A0A9D4CH21</accession>
<protein>
    <recommendedName>
        <fullName evidence="4">Secreted protein</fullName>
    </recommendedName>
</protein>
<dbReference type="EMBL" id="JAIWYP010000012">
    <property type="protein sequence ID" value="KAH3724372.1"/>
    <property type="molecule type" value="Genomic_DNA"/>
</dbReference>
<name>A0A9D4CH21_DREPO</name>
<gene>
    <name evidence="2" type="ORF">DPMN_050188</name>
</gene>
<evidence type="ECO:0008006" key="4">
    <source>
        <dbReference type="Google" id="ProtNLM"/>
    </source>
</evidence>